<dbReference type="SMART" id="SM00271">
    <property type="entry name" value="DnaJ"/>
    <property type="match status" value="1"/>
</dbReference>
<dbReference type="EMBL" id="JBEAFC010000003">
    <property type="protein sequence ID" value="KAL1563343.1"/>
    <property type="molecule type" value="Genomic_DNA"/>
</dbReference>
<dbReference type="CDD" id="cd06257">
    <property type="entry name" value="DnaJ"/>
    <property type="match status" value="1"/>
</dbReference>
<dbReference type="Pfam" id="PF00226">
    <property type="entry name" value="DnaJ"/>
    <property type="match status" value="1"/>
</dbReference>
<dbReference type="PROSITE" id="PS00636">
    <property type="entry name" value="DNAJ_1"/>
    <property type="match status" value="1"/>
</dbReference>
<dbReference type="Gene3D" id="1.10.287.110">
    <property type="entry name" value="DnaJ domain"/>
    <property type="match status" value="1"/>
</dbReference>
<feature type="compositionally biased region" description="Basic and acidic residues" evidence="1">
    <location>
        <begin position="383"/>
        <end position="408"/>
    </location>
</feature>
<evidence type="ECO:0000313" key="4">
    <source>
        <dbReference type="Proteomes" id="UP001567538"/>
    </source>
</evidence>
<dbReference type="AlphaFoldDB" id="A0ABD1I686"/>
<protein>
    <recommendedName>
        <fullName evidence="2">J domain-containing protein</fullName>
    </recommendedName>
</protein>
<reference evidence="3 4" key="1">
    <citation type="submission" date="2024-06" db="EMBL/GenBank/DDBJ databases">
        <title>A chromosome level genome sequence of Diviner's sage (Salvia divinorum).</title>
        <authorList>
            <person name="Ford S.A."/>
            <person name="Ro D.-K."/>
            <person name="Ness R.W."/>
            <person name="Phillips M.A."/>
        </authorList>
    </citation>
    <scope>NUCLEOTIDE SEQUENCE [LARGE SCALE GENOMIC DNA]</scope>
    <source>
        <strain evidence="3">SAF-2024a</strain>
        <tissue evidence="3">Leaf</tissue>
    </source>
</reference>
<dbReference type="SUPFAM" id="SSF46565">
    <property type="entry name" value="Chaperone J-domain"/>
    <property type="match status" value="1"/>
</dbReference>
<dbReference type="PANTHER" id="PTHR45089:SF57">
    <property type="entry name" value="DNAJ HEAT SHOCK N-TERMINAL DOMAIN-CONTAINING PROTEIN"/>
    <property type="match status" value="1"/>
</dbReference>
<dbReference type="PROSITE" id="PS50076">
    <property type="entry name" value="DNAJ_2"/>
    <property type="match status" value="1"/>
</dbReference>
<gene>
    <name evidence="3" type="ORF">AAHA92_05819</name>
</gene>
<feature type="compositionally biased region" description="Basic and acidic residues" evidence="1">
    <location>
        <begin position="415"/>
        <end position="431"/>
    </location>
</feature>
<proteinExistence type="predicted"/>
<dbReference type="InterPro" id="IPR001623">
    <property type="entry name" value="DnaJ_domain"/>
</dbReference>
<feature type="domain" description="J" evidence="2">
    <location>
        <begin position="67"/>
        <end position="131"/>
    </location>
</feature>
<feature type="region of interest" description="Disordered" evidence="1">
    <location>
        <begin position="296"/>
        <end position="439"/>
    </location>
</feature>
<feature type="compositionally biased region" description="Basic residues" evidence="1">
    <location>
        <begin position="343"/>
        <end position="352"/>
    </location>
</feature>
<organism evidence="3 4">
    <name type="scientific">Salvia divinorum</name>
    <name type="common">Maria pastora</name>
    <name type="synonym">Diviner's sage</name>
    <dbReference type="NCBI Taxonomy" id="28513"/>
    <lineage>
        <taxon>Eukaryota</taxon>
        <taxon>Viridiplantae</taxon>
        <taxon>Streptophyta</taxon>
        <taxon>Embryophyta</taxon>
        <taxon>Tracheophyta</taxon>
        <taxon>Spermatophyta</taxon>
        <taxon>Magnoliopsida</taxon>
        <taxon>eudicotyledons</taxon>
        <taxon>Gunneridae</taxon>
        <taxon>Pentapetalae</taxon>
        <taxon>asterids</taxon>
        <taxon>lamiids</taxon>
        <taxon>Lamiales</taxon>
        <taxon>Lamiaceae</taxon>
        <taxon>Nepetoideae</taxon>
        <taxon>Mentheae</taxon>
        <taxon>Salviinae</taxon>
        <taxon>Salvia</taxon>
        <taxon>Salvia subgen. Calosphace</taxon>
    </lineage>
</organism>
<evidence type="ECO:0000256" key="1">
    <source>
        <dbReference type="SAM" id="MobiDB-lite"/>
    </source>
</evidence>
<dbReference type="InterPro" id="IPR018253">
    <property type="entry name" value="DnaJ_domain_CS"/>
</dbReference>
<keyword evidence="4" id="KW-1185">Reference proteome</keyword>
<evidence type="ECO:0000259" key="2">
    <source>
        <dbReference type="PROSITE" id="PS50076"/>
    </source>
</evidence>
<name>A0ABD1I686_SALDI</name>
<evidence type="ECO:0000313" key="3">
    <source>
        <dbReference type="EMBL" id="KAL1563343.1"/>
    </source>
</evidence>
<sequence length="738" mass="82524">MDCNKDEAIRARELAEMKMKHNDFEGARKIVLKAQNLYPELENISQLLSICDVNCAAQKTVSGSEKDWYGVLQVAKFADEMAIKKQYRRLALFLHPDKNRCSGAESAFKLICEANAVLSDPQRKSLYDQKIRAMVRSAQVVPPHHHLNKNYQFNKQYGAEIKVTNGFHSMNQHQTAHSSFSVRHEVFCTSCPFCCLKYQLNREFVNTTLRCQKCLKTFSAFETGAQGVPVESFQNRGSKQGVQNGKGFSASEMASQWCANNQTVRPQPSVRTESIFKDKGVGKAAKVIGDFKAKRRDSGINKRKGRRRDSESSESYGTSSESDLEDVYGVATEPNSGPTNVHFPRRSSRKRQNVSYNEGVGDDDDGDDLPSSRKRSHGNKLPESVKHENQSGLHADTDFFKSESKEKGSVCPEGRPYDKSDSNKGVKKRGEGGCTSNIGAVAVETETDSDMDAHSGDDSDNNHFQYDDPEFNDFDKDRDVNCFAFNQYWACYDSVDGMPRFYAKVKKVQLSPFELVITWLEADPAVDIHRKWVDEDLPVGCGKFKVGIVQRMSNRLTFAQQVHCEKGKRGSLIIHPRRGEVWAIFKDWDLSWSSQPDSHREYKYEVVEVLSDFNAVTGARVCYLDKVGGFVSLFQRSSQSVAESFMIGPNEVYKFSHCIRSFKMTGSEREGVPVGSFELDPAALPLNPDHLCYPGKSKMGTDNVRPGANCAPPKSGLGKGNFVGSGTKVFVDLECSDG</sequence>
<dbReference type="Pfam" id="PF11926">
    <property type="entry name" value="DUF3444"/>
    <property type="match status" value="1"/>
</dbReference>
<dbReference type="PRINTS" id="PR00625">
    <property type="entry name" value="JDOMAIN"/>
</dbReference>
<dbReference type="InterPro" id="IPR024593">
    <property type="entry name" value="DUF3444"/>
</dbReference>
<dbReference type="PANTHER" id="PTHR45089">
    <property type="entry name" value="DNAJ HEAT SHOCK AMINO-TERMINAL DOMAIN PROTEIN-RELATED"/>
    <property type="match status" value="1"/>
</dbReference>
<dbReference type="Proteomes" id="UP001567538">
    <property type="component" value="Unassembled WGS sequence"/>
</dbReference>
<comment type="caution">
    <text evidence="3">The sequence shown here is derived from an EMBL/GenBank/DDBJ whole genome shotgun (WGS) entry which is preliminary data.</text>
</comment>
<dbReference type="InterPro" id="IPR036869">
    <property type="entry name" value="J_dom_sf"/>
</dbReference>
<accession>A0ABD1I686</accession>